<comment type="caution">
    <text evidence="1">The sequence shown here is derived from an EMBL/GenBank/DDBJ whole genome shotgun (WGS) entry which is preliminary data.</text>
</comment>
<reference evidence="1 2" key="1">
    <citation type="submission" date="2018-09" db="EMBL/GenBank/DDBJ databases">
        <title>Draft genome sequence of Rhodopseudomonas palustris 2.1.18.</title>
        <authorList>
            <person name="Robertson S.L."/>
            <person name="Meyer T.E."/>
            <person name="Kyndt J.A."/>
        </authorList>
    </citation>
    <scope>NUCLEOTIDE SEQUENCE [LARGE SCALE GENOMIC DNA]</scope>
    <source>
        <strain evidence="1 2">2.1.18</strain>
    </source>
</reference>
<dbReference type="RefSeq" id="WP_119857000.1">
    <property type="nucleotide sequence ID" value="NZ_QYYD01000012.1"/>
</dbReference>
<sequence length="130" mass="14149">MPYTVTATRDDEKMQSVRNSALIALAKARVWESEGWRVLIEGPDGSEYAVAQLEAITAFKPEKWKSFAATLPAQDAWSDAQALALLGADLLEPEAKMQLGDLQGPWISYGPWRVESRGAEAGKKLALASS</sequence>
<name>A0A418VD48_RHOPL</name>
<gene>
    <name evidence="1" type="ORF">D4Q52_13035</name>
</gene>
<dbReference type="Proteomes" id="UP000285523">
    <property type="component" value="Unassembled WGS sequence"/>
</dbReference>
<dbReference type="EMBL" id="QYYD01000012">
    <property type="protein sequence ID" value="RJF74086.1"/>
    <property type="molecule type" value="Genomic_DNA"/>
</dbReference>
<protein>
    <submittedName>
        <fullName evidence="1">Uncharacterized protein</fullName>
    </submittedName>
</protein>
<evidence type="ECO:0000313" key="2">
    <source>
        <dbReference type="Proteomes" id="UP000285523"/>
    </source>
</evidence>
<proteinExistence type="predicted"/>
<accession>A0A418VD48</accession>
<dbReference type="OrthoDB" id="8243778at2"/>
<evidence type="ECO:0000313" key="1">
    <source>
        <dbReference type="EMBL" id="RJF74086.1"/>
    </source>
</evidence>
<dbReference type="AlphaFoldDB" id="A0A418VD48"/>
<organism evidence="1 2">
    <name type="scientific">Rhodopseudomonas palustris</name>
    <dbReference type="NCBI Taxonomy" id="1076"/>
    <lineage>
        <taxon>Bacteria</taxon>
        <taxon>Pseudomonadati</taxon>
        <taxon>Pseudomonadota</taxon>
        <taxon>Alphaproteobacteria</taxon>
        <taxon>Hyphomicrobiales</taxon>
        <taxon>Nitrobacteraceae</taxon>
        <taxon>Rhodopseudomonas</taxon>
    </lineage>
</organism>